<evidence type="ECO:0000256" key="1">
    <source>
        <dbReference type="SAM" id="SignalP"/>
    </source>
</evidence>
<dbReference type="GeneID" id="71992368"/>
<name>A0A9Q8PIX2_PASFU</name>
<protein>
    <submittedName>
        <fullName evidence="2">Uncharacterized protein</fullName>
    </submittedName>
</protein>
<sequence>MKFLALIALATATVALPLGDNLFADSTGGKDLPILSSFGEKKLTTKAKGPGNAKGTGNFLPGLTQLDKLSIPKRDAAALPELTVGVQGGKVVKRTAKAEAKLPLDQPLGEKGIEGTKMLGFLPKTGGILKRWFGLGGGEAEIEKRQSGQVTKQLGKGGLNSINNLKQDPNEKTLGNSKLLGLPIGILKRE</sequence>
<proteinExistence type="predicted"/>
<dbReference type="KEGG" id="ffu:CLAFUR5_12490"/>
<accession>A0A9Q8PIX2</accession>
<dbReference type="RefSeq" id="XP_047767618.1">
    <property type="nucleotide sequence ID" value="XM_047911638.1"/>
</dbReference>
<keyword evidence="3" id="KW-1185">Reference proteome</keyword>
<gene>
    <name evidence="2" type="ORF">CLAFUR5_12490</name>
</gene>
<dbReference type="AlphaFoldDB" id="A0A9Q8PIX2"/>
<evidence type="ECO:0000313" key="3">
    <source>
        <dbReference type="Proteomes" id="UP000756132"/>
    </source>
</evidence>
<evidence type="ECO:0000313" key="2">
    <source>
        <dbReference type="EMBL" id="UJO23252.1"/>
    </source>
</evidence>
<reference evidence="2" key="1">
    <citation type="submission" date="2021-12" db="EMBL/GenBank/DDBJ databases">
        <authorList>
            <person name="Zaccaron A."/>
            <person name="Stergiopoulos I."/>
        </authorList>
    </citation>
    <scope>NUCLEOTIDE SEQUENCE</scope>
    <source>
        <strain evidence="2">Race5_Kim</strain>
    </source>
</reference>
<reference evidence="2" key="2">
    <citation type="journal article" date="2022" name="Microb. Genom.">
        <title>A chromosome-scale genome assembly of the tomato pathogen Cladosporium fulvum reveals a compartmentalized genome architecture and the presence of a dispensable chromosome.</title>
        <authorList>
            <person name="Zaccaron A.Z."/>
            <person name="Chen L.H."/>
            <person name="Samaras A."/>
            <person name="Stergiopoulos I."/>
        </authorList>
    </citation>
    <scope>NUCLEOTIDE SEQUENCE</scope>
    <source>
        <strain evidence="2">Race5_Kim</strain>
    </source>
</reference>
<dbReference type="Proteomes" id="UP000756132">
    <property type="component" value="Chromosome 10"/>
</dbReference>
<dbReference type="EMBL" id="CP090172">
    <property type="protein sequence ID" value="UJO23252.1"/>
    <property type="molecule type" value="Genomic_DNA"/>
</dbReference>
<organism evidence="2 3">
    <name type="scientific">Passalora fulva</name>
    <name type="common">Tomato leaf mold</name>
    <name type="synonym">Cladosporium fulvum</name>
    <dbReference type="NCBI Taxonomy" id="5499"/>
    <lineage>
        <taxon>Eukaryota</taxon>
        <taxon>Fungi</taxon>
        <taxon>Dikarya</taxon>
        <taxon>Ascomycota</taxon>
        <taxon>Pezizomycotina</taxon>
        <taxon>Dothideomycetes</taxon>
        <taxon>Dothideomycetidae</taxon>
        <taxon>Mycosphaerellales</taxon>
        <taxon>Mycosphaerellaceae</taxon>
        <taxon>Fulvia</taxon>
    </lineage>
</organism>
<feature type="signal peptide" evidence="1">
    <location>
        <begin position="1"/>
        <end position="15"/>
    </location>
</feature>
<keyword evidence="1" id="KW-0732">Signal</keyword>
<feature type="chain" id="PRO_5040517544" evidence="1">
    <location>
        <begin position="16"/>
        <end position="190"/>
    </location>
</feature>